<accession>A0AC58TVX7</accession>
<reference evidence="2" key="2">
    <citation type="submission" date="2025-08" db="UniProtKB">
        <authorList>
            <consortium name="RefSeq"/>
        </authorList>
    </citation>
    <scope>IDENTIFICATION</scope>
    <source>
        <tissue evidence="2">Leaf</tissue>
    </source>
</reference>
<gene>
    <name evidence="2" type="primary">LOC142176987</name>
</gene>
<name>A0AC58TVX7_TOBAC</name>
<reference evidence="1" key="1">
    <citation type="journal article" date="2014" name="Nat. Commun.">
        <title>The tobacco genome sequence and its comparison with those of tomato and potato.</title>
        <authorList>
            <person name="Sierro N."/>
            <person name="Battey J.N."/>
            <person name="Ouadi S."/>
            <person name="Bakaher N."/>
            <person name="Bovet L."/>
            <person name="Willig A."/>
            <person name="Goepfert S."/>
            <person name="Peitsch M.C."/>
            <person name="Ivanov N.V."/>
        </authorList>
    </citation>
    <scope>NUCLEOTIDE SEQUENCE [LARGE SCALE GENOMIC DNA]</scope>
</reference>
<sequence>MADAHVFDSVEHAGVISNPQPRQMRKGRGKTRGFSIQKKCRNNPNGKLEAIIPSDRMVAVGPGANSFVTELSVKVDQNTKHDVKSWKKVSDLAKEMILAHMLDPFEISDTQHTRDTILHTANNLYRYRRSRLHDHFKKFATKDERLQNIPEDVTEVEWKFLVEYFDSDPFKRMSARNKINKAK</sequence>
<organism evidence="1 2">
    <name type="scientific">Nicotiana tabacum</name>
    <name type="common">Common tobacco</name>
    <dbReference type="NCBI Taxonomy" id="4097"/>
    <lineage>
        <taxon>Eukaryota</taxon>
        <taxon>Viridiplantae</taxon>
        <taxon>Streptophyta</taxon>
        <taxon>Embryophyta</taxon>
        <taxon>Tracheophyta</taxon>
        <taxon>Spermatophyta</taxon>
        <taxon>Magnoliopsida</taxon>
        <taxon>eudicotyledons</taxon>
        <taxon>Gunneridae</taxon>
        <taxon>Pentapetalae</taxon>
        <taxon>asterids</taxon>
        <taxon>lamiids</taxon>
        <taxon>Solanales</taxon>
        <taxon>Solanaceae</taxon>
        <taxon>Nicotianoideae</taxon>
        <taxon>Nicotianeae</taxon>
        <taxon>Nicotiana</taxon>
    </lineage>
</organism>
<protein>
    <submittedName>
        <fullName evidence="2">Uncharacterized protein LOC142176987</fullName>
    </submittedName>
</protein>
<evidence type="ECO:0000313" key="1">
    <source>
        <dbReference type="Proteomes" id="UP000790787"/>
    </source>
</evidence>
<proteinExistence type="predicted"/>
<keyword evidence="1" id="KW-1185">Reference proteome</keyword>
<evidence type="ECO:0000313" key="2">
    <source>
        <dbReference type="RefSeq" id="XP_075101373.1"/>
    </source>
</evidence>
<dbReference type="RefSeq" id="XP_075101373.1">
    <property type="nucleotide sequence ID" value="XM_075245272.1"/>
</dbReference>
<dbReference type="Proteomes" id="UP000790787">
    <property type="component" value="Chromosome 23"/>
</dbReference>